<keyword evidence="8" id="KW-0963">Cytoplasm</keyword>
<evidence type="ECO:0000256" key="2">
    <source>
        <dbReference type="ARBA" id="ARBA00012118"/>
    </source>
</evidence>
<dbReference type="Proteomes" id="UP000198926">
    <property type="component" value="Unassembled WGS sequence"/>
</dbReference>
<feature type="binding site" evidence="8">
    <location>
        <position position="145"/>
    </location>
    <ligand>
        <name>Zn(2+)</name>
        <dbReference type="ChEBI" id="CHEBI:29105"/>
    </ligand>
</feature>
<keyword evidence="8" id="KW-0479">Metal-binding</keyword>
<dbReference type="GO" id="GO:0071897">
    <property type="term" value="P:DNA biosynthetic process"/>
    <property type="evidence" value="ECO:0007669"/>
    <property type="project" value="UniProtKB-KW"/>
</dbReference>
<evidence type="ECO:0000256" key="8">
    <source>
        <dbReference type="HAMAP-Rule" id="MF_00124"/>
    </source>
</evidence>
<evidence type="ECO:0000256" key="1">
    <source>
        <dbReference type="ARBA" id="ARBA00007587"/>
    </source>
</evidence>
<evidence type="ECO:0000256" key="10">
    <source>
        <dbReference type="PIRSR" id="PIRSR035805-2"/>
    </source>
</evidence>
<dbReference type="SUPFAM" id="SSF52540">
    <property type="entry name" value="P-loop containing nucleoside triphosphate hydrolases"/>
    <property type="match status" value="1"/>
</dbReference>
<dbReference type="NCBIfam" id="NF003300">
    <property type="entry name" value="PRK04296.1-5"/>
    <property type="match status" value="1"/>
</dbReference>
<dbReference type="EC" id="2.7.1.21" evidence="2 8"/>
<organism evidence="13 14">
    <name type="scientific">Yoonia litorea</name>
    <dbReference type="NCBI Taxonomy" id="1123755"/>
    <lineage>
        <taxon>Bacteria</taxon>
        <taxon>Pseudomonadati</taxon>
        <taxon>Pseudomonadota</taxon>
        <taxon>Alphaproteobacteria</taxon>
        <taxon>Rhodobacterales</taxon>
        <taxon>Paracoccaceae</taxon>
        <taxon>Yoonia</taxon>
    </lineage>
</organism>
<dbReference type="Gene3D" id="3.40.50.300">
    <property type="entry name" value="P-loop containing nucleotide triphosphate hydrolases"/>
    <property type="match status" value="1"/>
</dbReference>
<feature type="binding site" evidence="10">
    <location>
        <position position="178"/>
    </location>
    <ligand>
        <name>substrate</name>
    </ligand>
</feature>
<dbReference type="GO" id="GO:0046104">
    <property type="term" value="P:thymidine metabolic process"/>
    <property type="evidence" value="ECO:0007669"/>
    <property type="project" value="TreeGrafter"/>
</dbReference>
<keyword evidence="5 8" id="KW-0547">Nucleotide-binding</keyword>
<dbReference type="PANTHER" id="PTHR11441">
    <property type="entry name" value="THYMIDINE KINASE"/>
    <property type="match status" value="1"/>
</dbReference>
<comment type="subcellular location">
    <subcellularLocation>
        <location evidence="8">Cytoplasm</location>
    </subcellularLocation>
</comment>
<evidence type="ECO:0000256" key="12">
    <source>
        <dbReference type="RuleBase" id="RU004165"/>
    </source>
</evidence>
<dbReference type="GO" id="GO:0005524">
    <property type="term" value="F:ATP binding"/>
    <property type="evidence" value="ECO:0007669"/>
    <property type="project" value="UniProtKB-UniRule"/>
</dbReference>
<evidence type="ECO:0000256" key="5">
    <source>
        <dbReference type="ARBA" id="ARBA00022741"/>
    </source>
</evidence>
<dbReference type="Pfam" id="PF00265">
    <property type="entry name" value="TK"/>
    <property type="match status" value="1"/>
</dbReference>
<evidence type="ECO:0000256" key="9">
    <source>
        <dbReference type="PIRSR" id="PIRSR035805-1"/>
    </source>
</evidence>
<feature type="binding site" evidence="8">
    <location>
        <begin position="9"/>
        <end position="16"/>
    </location>
    <ligand>
        <name>ATP</name>
        <dbReference type="ChEBI" id="CHEBI:30616"/>
    </ligand>
</feature>
<dbReference type="PIRSF" id="PIRSF035805">
    <property type="entry name" value="TK_cell"/>
    <property type="match status" value="1"/>
</dbReference>
<feature type="binding site" evidence="8">
    <location>
        <position position="147"/>
    </location>
    <ligand>
        <name>Zn(2+)</name>
        <dbReference type="ChEBI" id="CHEBI:29105"/>
    </ligand>
</feature>
<feature type="binding site" evidence="8">
    <location>
        <begin position="87"/>
        <end position="90"/>
    </location>
    <ligand>
        <name>ATP</name>
        <dbReference type="ChEBI" id="CHEBI:30616"/>
    </ligand>
</feature>
<dbReference type="STRING" id="1123755.SAMN05444714_1950"/>
<evidence type="ECO:0000256" key="4">
    <source>
        <dbReference type="ARBA" id="ARBA00022679"/>
    </source>
</evidence>
<dbReference type="RefSeq" id="WP_090206974.1">
    <property type="nucleotide sequence ID" value="NZ_FOZM01000001.1"/>
</dbReference>
<comment type="catalytic activity">
    <reaction evidence="8 11">
        <text>thymidine + ATP = dTMP + ADP + H(+)</text>
        <dbReference type="Rhea" id="RHEA:19129"/>
        <dbReference type="ChEBI" id="CHEBI:15378"/>
        <dbReference type="ChEBI" id="CHEBI:17748"/>
        <dbReference type="ChEBI" id="CHEBI:30616"/>
        <dbReference type="ChEBI" id="CHEBI:63528"/>
        <dbReference type="ChEBI" id="CHEBI:456216"/>
        <dbReference type="EC" id="2.7.1.21"/>
    </reaction>
</comment>
<dbReference type="GO" id="GO:0005829">
    <property type="term" value="C:cytosol"/>
    <property type="evidence" value="ECO:0007669"/>
    <property type="project" value="TreeGrafter"/>
</dbReference>
<feature type="active site" description="Proton acceptor" evidence="8 9">
    <location>
        <position position="88"/>
    </location>
</feature>
<keyword evidence="7 8" id="KW-0067">ATP-binding</keyword>
<evidence type="ECO:0000313" key="13">
    <source>
        <dbReference type="EMBL" id="SFS16074.1"/>
    </source>
</evidence>
<keyword evidence="6 8" id="KW-0418">Kinase</keyword>
<dbReference type="InterPro" id="IPR027417">
    <property type="entry name" value="P-loop_NTPase"/>
</dbReference>
<evidence type="ECO:0000256" key="11">
    <source>
        <dbReference type="RuleBase" id="RU000544"/>
    </source>
</evidence>
<proteinExistence type="inferred from homology"/>
<dbReference type="PROSITE" id="PS00603">
    <property type="entry name" value="TK_CELLULAR_TYPE"/>
    <property type="match status" value="1"/>
</dbReference>
<feature type="binding site" evidence="8">
    <location>
        <position position="182"/>
    </location>
    <ligand>
        <name>Zn(2+)</name>
        <dbReference type="ChEBI" id="CHEBI:29105"/>
    </ligand>
</feature>
<accession>A0A1I6MK86</accession>
<comment type="similarity">
    <text evidence="1 8 12">Belongs to the thymidine kinase family.</text>
</comment>
<gene>
    <name evidence="8" type="primary">tdk</name>
    <name evidence="13" type="ORF">SAMN05444714_1950</name>
</gene>
<keyword evidence="3 8" id="KW-0237">DNA synthesis</keyword>
<comment type="subunit">
    <text evidence="8">Homotetramer.</text>
</comment>
<dbReference type="PANTHER" id="PTHR11441:SF0">
    <property type="entry name" value="THYMIDINE KINASE, CYTOSOLIC"/>
    <property type="match status" value="1"/>
</dbReference>
<protein>
    <recommendedName>
        <fullName evidence="2 8">Thymidine kinase</fullName>
        <ecNumber evidence="2 8">2.7.1.21</ecNumber>
    </recommendedName>
</protein>
<dbReference type="Gene3D" id="3.30.60.20">
    <property type="match status" value="1"/>
</dbReference>
<dbReference type="InterPro" id="IPR001267">
    <property type="entry name" value="Thymidine_kinase"/>
</dbReference>
<dbReference type="AlphaFoldDB" id="A0A1I6MK86"/>
<sequence length="198" mass="21836">MAKLYFNYSTMNAGKSTVLLQASHNYIERGMQTYLMTAQFDNRAGEGRIGSRIGIGADADTFTAGEDLFAKIAARLEAGPCACVFIDEAQFLEREQVWQLARAVDDLKVPVMAFGLRVDFMGELFPGSAALLALADEMREVRTICHCGKKATMVVRKDDQGNVLTSGDQVAIGGNDRYVSLCRKHWREETGTRQPDGQ</sequence>
<keyword evidence="14" id="KW-1185">Reference proteome</keyword>
<evidence type="ECO:0000313" key="14">
    <source>
        <dbReference type="Proteomes" id="UP000198926"/>
    </source>
</evidence>
<dbReference type="InterPro" id="IPR020633">
    <property type="entry name" value="Thymidine_kinase_CS"/>
</dbReference>
<name>A0A1I6MK86_9RHOB</name>
<keyword evidence="4 8" id="KW-0808">Transferase</keyword>
<dbReference type="OrthoDB" id="9781579at2"/>
<dbReference type="HAMAP" id="MF_00124">
    <property type="entry name" value="Thymidine_kinase"/>
    <property type="match status" value="1"/>
</dbReference>
<dbReference type="EMBL" id="FOZM01000001">
    <property type="protein sequence ID" value="SFS16074.1"/>
    <property type="molecule type" value="Genomic_DNA"/>
</dbReference>
<dbReference type="GO" id="GO:0004797">
    <property type="term" value="F:thymidine kinase activity"/>
    <property type="evidence" value="ECO:0007669"/>
    <property type="project" value="UniProtKB-UniRule"/>
</dbReference>
<reference evidence="13 14" key="1">
    <citation type="submission" date="2016-10" db="EMBL/GenBank/DDBJ databases">
        <authorList>
            <person name="de Groot N.N."/>
        </authorList>
    </citation>
    <scope>NUCLEOTIDE SEQUENCE [LARGE SCALE GENOMIC DNA]</scope>
    <source>
        <strain evidence="13 14">DSM 29433</strain>
    </source>
</reference>
<keyword evidence="8" id="KW-0862">Zinc</keyword>
<evidence type="ECO:0000256" key="7">
    <source>
        <dbReference type="ARBA" id="ARBA00022840"/>
    </source>
</evidence>
<dbReference type="SUPFAM" id="SSF57716">
    <property type="entry name" value="Glucocorticoid receptor-like (DNA-binding domain)"/>
    <property type="match status" value="1"/>
</dbReference>
<feature type="binding site" evidence="10">
    <location>
        <begin position="170"/>
        <end position="173"/>
    </location>
    <ligand>
        <name>substrate</name>
    </ligand>
</feature>
<evidence type="ECO:0000256" key="3">
    <source>
        <dbReference type="ARBA" id="ARBA00022634"/>
    </source>
</evidence>
<feature type="binding site" evidence="8">
    <location>
        <position position="185"/>
    </location>
    <ligand>
        <name>Zn(2+)</name>
        <dbReference type="ChEBI" id="CHEBI:29105"/>
    </ligand>
</feature>
<evidence type="ECO:0000256" key="6">
    <source>
        <dbReference type="ARBA" id="ARBA00022777"/>
    </source>
</evidence>
<dbReference type="GO" id="GO:0008270">
    <property type="term" value="F:zinc ion binding"/>
    <property type="evidence" value="ECO:0007669"/>
    <property type="project" value="UniProtKB-UniRule"/>
</dbReference>